<proteinExistence type="predicted"/>
<dbReference type="PANTHER" id="PTHR38248">
    <property type="entry name" value="FUNK1 6"/>
    <property type="match status" value="1"/>
</dbReference>
<evidence type="ECO:0000259" key="2">
    <source>
        <dbReference type="Pfam" id="PF17667"/>
    </source>
</evidence>
<dbReference type="PANTHER" id="PTHR38248:SF2">
    <property type="entry name" value="FUNK1 11"/>
    <property type="match status" value="1"/>
</dbReference>
<evidence type="ECO:0000313" key="4">
    <source>
        <dbReference type="Proteomes" id="UP001049176"/>
    </source>
</evidence>
<dbReference type="EMBL" id="CM032187">
    <property type="protein sequence ID" value="KAG7089184.1"/>
    <property type="molecule type" value="Genomic_DNA"/>
</dbReference>
<dbReference type="RefSeq" id="XP_043005654.1">
    <property type="nucleotide sequence ID" value="XM_043155872.1"/>
</dbReference>
<accession>A0A9P7RSY2</accession>
<name>A0A9P7RSY2_9AGAR</name>
<dbReference type="SUPFAM" id="SSF56112">
    <property type="entry name" value="Protein kinase-like (PK-like)"/>
    <property type="match status" value="1"/>
</dbReference>
<feature type="compositionally biased region" description="Basic residues" evidence="1">
    <location>
        <begin position="64"/>
        <end position="76"/>
    </location>
</feature>
<dbReference type="OrthoDB" id="312874at2759"/>
<feature type="compositionally biased region" description="Polar residues" evidence="1">
    <location>
        <begin position="86"/>
        <end position="100"/>
    </location>
</feature>
<feature type="compositionally biased region" description="Polar residues" evidence="1">
    <location>
        <begin position="24"/>
        <end position="47"/>
    </location>
</feature>
<organism evidence="3 4">
    <name type="scientific">Marasmius oreades</name>
    <name type="common">fairy-ring Marasmius</name>
    <dbReference type="NCBI Taxonomy" id="181124"/>
    <lineage>
        <taxon>Eukaryota</taxon>
        <taxon>Fungi</taxon>
        <taxon>Dikarya</taxon>
        <taxon>Basidiomycota</taxon>
        <taxon>Agaricomycotina</taxon>
        <taxon>Agaricomycetes</taxon>
        <taxon>Agaricomycetidae</taxon>
        <taxon>Agaricales</taxon>
        <taxon>Marasmiineae</taxon>
        <taxon>Marasmiaceae</taxon>
        <taxon>Marasmius</taxon>
    </lineage>
</organism>
<dbReference type="InterPro" id="IPR011009">
    <property type="entry name" value="Kinase-like_dom_sf"/>
</dbReference>
<evidence type="ECO:0000256" key="1">
    <source>
        <dbReference type="SAM" id="MobiDB-lite"/>
    </source>
</evidence>
<protein>
    <recommendedName>
        <fullName evidence="2">Fungal-type protein kinase domain-containing protein</fullName>
    </recommendedName>
</protein>
<dbReference type="AlphaFoldDB" id="A0A9P7RSY2"/>
<keyword evidence="4" id="KW-1185">Reference proteome</keyword>
<sequence>MPPKKLVGSTPSAVANSKPRRSSRLANLSSKPLSARLSTNKPRSRTMNEAGLGDGPGQSSQPPQKKRKPSGQRKPRSPSTSRRDVSPTTQIEGPSALPNHTQLETSARALSVHDEDSQYNAAKVEEAREALLRDYPYARTVELEEMLEAYFPKREDLDLDSLCKKLQKNGVITKNKWKSPMVPASPKKVSSHKEIVFRFLDRLYTALQQAWKELRTANSSLPKLTTELLIKGKGSQEAVRHNHSKPDGAFAFGGKICSAAESKGVESSWSWMNIVCPMGFKKNDDDEDKLDDYQKVVWGMHEVMHNDPRRRFVFGLTIANTTIRLWFQNRTTLVASHPFHLHTDWRKLVHILIALGTADRKALGYDDTMVLRGCDEDGEDIFDISVFEQGENDTYASEPRITTYRTVERIKDYTADVLTGRATRVWKVRKVVNGQMDGPELVLKDTWINDDRKPEHVILGQIRKELEEKGDPRIRHFLTCDTAGWVPVTKADPGIQDHTYRVHCRQVVFNCNPATDVIPLLPFLAPRLQKMSSVTTDQRIHYRIVFSEVGKPLKAQGTFDRMFFALQGGLCGCGAIHDTGHIHRDVSANNILLVMRDASSAPCRCPGPSLDGVPETGKILVPVIMDLEHSVNVNDNKASHHVRTGTWDSMASEVQSRYWRFLPSKYKLAEYPTRWCQHALHDLEPFLWIAVRILFKYLVPGVSLVSSRSYASSSSYSLIFPPIQELPRQLNPIMIDYAILGCLPEPYHVFRSPMMGWARFLIESYEKAYEHSHPSMVISEIGRTSPEVVQGCSDFLSLLRNEVKANPALQGELEDVTNRVSYYYH</sequence>
<feature type="region of interest" description="Disordered" evidence="1">
    <location>
        <begin position="1"/>
        <end position="100"/>
    </location>
</feature>
<dbReference type="Gene3D" id="1.10.510.10">
    <property type="entry name" value="Transferase(Phosphotransferase) domain 1"/>
    <property type="match status" value="1"/>
</dbReference>
<evidence type="ECO:0000313" key="3">
    <source>
        <dbReference type="EMBL" id="KAG7089184.1"/>
    </source>
</evidence>
<dbReference type="Pfam" id="PF17667">
    <property type="entry name" value="Pkinase_fungal"/>
    <property type="match status" value="1"/>
</dbReference>
<gene>
    <name evidence="3" type="ORF">E1B28_010886</name>
</gene>
<comment type="caution">
    <text evidence="3">The sequence shown here is derived from an EMBL/GenBank/DDBJ whole genome shotgun (WGS) entry which is preliminary data.</text>
</comment>
<dbReference type="InterPro" id="IPR040976">
    <property type="entry name" value="Pkinase_fungal"/>
</dbReference>
<dbReference type="KEGG" id="more:E1B28_010886"/>
<reference evidence="3" key="1">
    <citation type="journal article" date="2021" name="Genome Biol. Evol.">
        <title>The assembled and annotated genome of the fairy-ring fungus Marasmius oreades.</title>
        <authorList>
            <person name="Hiltunen M."/>
            <person name="Ament-Velasquez S.L."/>
            <person name="Johannesson H."/>
        </authorList>
    </citation>
    <scope>NUCLEOTIDE SEQUENCE</scope>
    <source>
        <strain evidence="3">03SP1</strain>
    </source>
</reference>
<feature type="domain" description="Fungal-type protein kinase" evidence="2">
    <location>
        <begin position="261"/>
        <end position="693"/>
    </location>
</feature>
<dbReference type="Proteomes" id="UP001049176">
    <property type="component" value="Chromosome 7"/>
</dbReference>
<dbReference type="GeneID" id="66079961"/>